<evidence type="ECO:0000256" key="1">
    <source>
        <dbReference type="SAM" id="Phobius"/>
    </source>
</evidence>
<comment type="caution">
    <text evidence="4">The sequence shown here is derived from an EMBL/GenBank/DDBJ whole genome shotgun (WGS) entry which is preliminary data.</text>
</comment>
<keyword evidence="6" id="KW-1185">Reference proteome</keyword>
<protein>
    <submittedName>
        <fullName evidence="4">Uncharacterized protein</fullName>
    </submittedName>
</protein>
<feature type="transmembrane region" description="Helical" evidence="1">
    <location>
        <begin position="98"/>
        <end position="115"/>
    </location>
</feature>
<evidence type="ECO:0000313" key="6">
    <source>
        <dbReference type="Proteomes" id="UP000663832"/>
    </source>
</evidence>
<gene>
    <name evidence="2" type="ORF">BJG266_LOCUS32335</name>
    <name evidence="3" type="ORF">BJG266_LOCUS32346</name>
    <name evidence="4" type="ORF">QVE165_LOCUS49403</name>
    <name evidence="5" type="ORF">QVE165_LOCUS49433</name>
</gene>
<dbReference type="PANTHER" id="PTHR23516:SF23">
    <property type="entry name" value="MOLYBDATE-ANION TRANSPORTER"/>
    <property type="match status" value="1"/>
</dbReference>
<keyword evidence="1" id="KW-0812">Transmembrane</keyword>
<feature type="transmembrane region" description="Helical" evidence="1">
    <location>
        <begin position="76"/>
        <end position="92"/>
    </location>
</feature>
<dbReference type="PANTHER" id="PTHR23516">
    <property type="entry name" value="SAM (S-ADENOSYL METHIONINE) TRANSPORTER"/>
    <property type="match status" value="1"/>
</dbReference>
<reference evidence="4" key="1">
    <citation type="submission" date="2021-02" db="EMBL/GenBank/DDBJ databases">
        <authorList>
            <person name="Nowell W R."/>
        </authorList>
    </citation>
    <scope>NUCLEOTIDE SEQUENCE</scope>
</reference>
<evidence type="ECO:0000313" key="5">
    <source>
        <dbReference type="EMBL" id="CAF1576296.1"/>
    </source>
</evidence>
<dbReference type="InterPro" id="IPR008509">
    <property type="entry name" value="MOT2/MFSD5"/>
</dbReference>
<dbReference type="SUPFAM" id="SSF103473">
    <property type="entry name" value="MFS general substrate transporter"/>
    <property type="match status" value="1"/>
</dbReference>
<proteinExistence type="predicted"/>
<dbReference type="InterPro" id="IPR036259">
    <property type="entry name" value="MFS_trans_sf"/>
</dbReference>
<feature type="transmembrane region" description="Helical" evidence="1">
    <location>
        <begin position="47"/>
        <end position="69"/>
    </location>
</feature>
<name>A0A815YVS8_9BILA</name>
<dbReference type="EMBL" id="CAJNOM010000898">
    <property type="protein sequence ID" value="CAF1576296.1"/>
    <property type="molecule type" value="Genomic_DNA"/>
</dbReference>
<dbReference type="Proteomes" id="UP000663832">
    <property type="component" value="Unassembled WGS sequence"/>
</dbReference>
<feature type="transmembrane region" description="Helical" evidence="1">
    <location>
        <begin position="159"/>
        <end position="178"/>
    </location>
</feature>
<organism evidence="4 6">
    <name type="scientific">Adineta steineri</name>
    <dbReference type="NCBI Taxonomy" id="433720"/>
    <lineage>
        <taxon>Eukaryota</taxon>
        <taxon>Metazoa</taxon>
        <taxon>Spiralia</taxon>
        <taxon>Gnathifera</taxon>
        <taxon>Rotifera</taxon>
        <taxon>Eurotatoria</taxon>
        <taxon>Bdelloidea</taxon>
        <taxon>Adinetida</taxon>
        <taxon>Adinetidae</taxon>
        <taxon>Adineta</taxon>
    </lineage>
</organism>
<dbReference type="Proteomes" id="UP000663877">
    <property type="component" value="Unassembled WGS sequence"/>
</dbReference>
<dbReference type="EMBL" id="CAJNOM010000896">
    <property type="protein sequence ID" value="CAF1576097.1"/>
    <property type="molecule type" value="Genomic_DNA"/>
</dbReference>
<dbReference type="GO" id="GO:0015098">
    <property type="term" value="F:molybdate ion transmembrane transporter activity"/>
    <property type="evidence" value="ECO:0007669"/>
    <property type="project" value="InterPro"/>
</dbReference>
<evidence type="ECO:0000313" key="2">
    <source>
        <dbReference type="EMBL" id="CAF1302001.1"/>
    </source>
</evidence>
<dbReference type="OrthoDB" id="263957at2759"/>
<dbReference type="GO" id="GO:0016020">
    <property type="term" value="C:membrane"/>
    <property type="evidence" value="ECO:0007669"/>
    <property type="project" value="InterPro"/>
</dbReference>
<dbReference type="EMBL" id="CAJNOI010000535">
    <property type="protein sequence ID" value="CAF1302001.1"/>
    <property type="molecule type" value="Genomic_DNA"/>
</dbReference>
<dbReference type="EMBL" id="CAJNOI010000536">
    <property type="protein sequence ID" value="CAF1302203.1"/>
    <property type="molecule type" value="Genomic_DNA"/>
</dbReference>
<evidence type="ECO:0000313" key="3">
    <source>
        <dbReference type="EMBL" id="CAF1302203.1"/>
    </source>
</evidence>
<dbReference type="AlphaFoldDB" id="A0A815YVS8"/>
<keyword evidence="1" id="KW-1133">Transmembrane helix</keyword>
<accession>A0A815YVS8</accession>
<dbReference type="Pfam" id="PF05631">
    <property type="entry name" value="MFS_5"/>
    <property type="match status" value="1"/>
</dbReference>
<dbReference type="Gene3D" id="1.20.1250.20">
    <property type="entry name" value="MFS general substrate transporter like domains"/>
    <property type="match status" value="1"/>
</dbReference>
<evidence type="ECO:0000313" key="4">
    <source>
        <dbReference type="EMBL" id="CAF1576097.1"/>
    </source>
</evidence>
<keyword evidence="1" id="KW-0472">Membrane</keyword>
<sequence length="208" mass="23557">MLRADPRIVVLGLCLALFEASLFLFVINWTPVFERTRSSTDQNSLPLGFIFAGYMLVTMIGSFVFYLLVKWTRVSYFRVVFLLAAAGMTIPIVFPKSLILIIIGFVLFEFCVGISRPSITVSKNTYMPNEIRSTIICYIRIPQILIILIVLFADFSISMELILCVSFNLVAMLCMLVLRGLKIPEQQAYVNETEILLDKSSTPLSEME</sequence>
<feature type="transmembrane region" description="Helical" evidence="1">
    <location>
        <begin position="7"/>
        <end position="27"/>
    </location>
</feature>
<feature type="transmembrane region" description="Helical" evidence="1">
    <location>
        <begin position="135"/>
        <end position="153"/>
    </location>
</feature>